<evidence type="ECO:0000313" key="4">
    <source>
        <dbReference type="Proteomes" id="UP000023430"/>
    </source>
</evidence>
<dbReference type="InterPro" id="IPR042463">
    <property type="entry name" value="HNOB_dom_associated_sf"/>
</dbReference>
<dbReference type="Pfam" id="PF00990">
    <property type="entry name" value="GGDEF"/>
    <property type="match status" value="1"/>
</dbReference>
<evidence type="ECO:0000256" key="1">
    <source>
        <dbReference type="SAM" id="MobiDB-lite"/>
    </source>
</evidence>
<dbReference type="PANTHER" id="PTHR46663">
    <property type="entry name" value="DIGUANYLATE CYCLASE DGCT-RELATED"/>
    <property type="match status" value="1"/>
</dbReference>
<dbReference type="PATRIC" id="fig|1449351.3.peg.2621"/>
<proteinExistence type="predicted"/>
<dbReference type="PANTHER" id="PTHR46663:SF4">
    <property type="entry name" value="DIGUANYLATE CYCLASE DGCT-RELATED"/>
    <property type="match status" value="1"/>
</dbReference>
<dbReference type="RefSeq" id="WP_244437560.1">
    <property type="nucleotide sequence ID" value="NZ_JAME01000019.1"/>
</dbReference>
<accession>X7F8F7</accession>
<dbReference type="InterPro" id="IPR052163">
    <property type="entry name" value="DGC-Regulatory_Protein"/>
</dbReference>
<protein>
    <submittedName>
        <fullName evidence="3">Diguanylate cyclase</fullName>
    </submittedName>
</protein>
<dbReference type="Gene3D" id="3.30.450.260">
    <property type="entry name" value="Haem NO binding associated domain"/>
    <property type="match status" value="1"/>
</dbReference>
<keyword evidence="4" id="KW-1185">Reference proteome</keyword>
<comment type="caution">
    <text evidence="3">The sequence shown here is derived from an EMBL/GenBank/DDBJ whole genome shotgun (WGS) entry which is preliminary data.</text>
</comment>
<dbReference type="InterPro" id="IPR000160">
    <property type="entry name" value="GGDEF_dom"/>
</dbReference>
<name>X7F8F7_9RHOB</name>
<dbReference type="SMART" id="SM00267">
    <property type="entry name" value="GGDEF"/>
    <property type="match status" value="1"/>
</dbReference>
<dbReference type="PROSITE" id="PS50887">
    <property type="entry name" value="GGDEF"/>
    <property type="match status" value="1"/>
</dbReference>
<evidence type="ECO:0000259" key="2">
    <source>
        <dbReference type="PROSITE" id="PS50887"/>
    </source>
</evidence>
<dbReference type="eggNOG" id="COG2199">
    <property type="taxonomic scope" value="Bacteria"/>
</dbReference>
<feature type="region of interest" description="Disordered" evidence="1">
    <location>
        <begin position="340"/>
        <end position="360"/>
    </location>
</feature>
<dbReference type="SUPFAM" id="SSF55073">
    <property type="entry name" value="Nucleotide cyclase"/>
    <property type="match status" value="1"/>
</dbReference>
<evidence type="ECO:0000313" key="3">
    <source>
        <dbReference type="EMBL" id="ETX28374.1"/>
    </source>
</evidence>
<dbReference type="Proteomes" id="UP000023430">
    <property type="component" value="Unassembled WGS sequence"/>
</dbReference>
<dbReference type="NCBIfam" id="TIGR00254">
    <property type="entry name" value="GGDEF"/>
    <property type="match status" value="1"/>
</dbReference>
<organism evidence="3 4">
    <name type="scientific">Roseivivax isoporae LMG 25204</name>
    <dbReference type="NCBI Taxonomy" id="1449351"/>
    <lineage>
        <taxon>Bacteria</taxon>
        <taxon>Pseudomonadati</taxon>
        <taxon>Pseudomonadota</taxon>
        <taxon>Alphaproteobacteria</taxon>
        <taxon>Rhodobacterales</taxon>
        <taxon>Roseobacteraceae</taxon>
        <taxon>Roseivivax</taxon>
    </lineage>
</organism>
<dbReference type="CDD" id="cd01949">
    <property type="entry name" value="GGDEF"/>
    <property type="match status" value="1"/>
</dbReference>
<dbReference type="EMBL" id="JAME01000019">
    <property type="protein sequence ID" value="ETX28374.1"/>
    <property type="molecule type" value="Genomic_DNA"/>
</dbReference>
<dbReference type="AlphaFoldDB" id="X7F8F7"/>
<dbReference type="InterPro" id="IPR029787">
    <property type="entry name" value="Nucleotide_cyclase"/>
</dbReference>
<dbReference type="Gene3D" id="3.30.70.270">
    <property type="match status" value="1"/>
</dbReference>
<reference evidence="3 4" key="1">
    <citation type="submission" date="2014-01" db="EMBL/GenBank/DDBJ databases">
        <title>Roseivivax isoporae LMG 25204 Genome Sequencing.</title>
        <authorList>
            <person name="Lai Q."/>
            <person name="Li G."/>
            <person name="Shao Z."/>
        </authorList>
    </citation>
    <scope>NUCLEOTIDE SEQUENCE [LARGE SCALE GENOMIC DNA]</scope>
    <source>
        <strain evidence="3 4">LMG 25204</strain>
    </source>
</reference>
<gene>
    <name evidence="3" type="ORF">RISW2_06660</name>
</gene>
<dbReference type="InterPro" id="IPR043128">
    <property type="entry name" value="Rev_trsase/Diguanyl_cyclase"/>
</dbReference>
<feature type="domain" description="GGDEF" evidence="2">
    <location>
        <begin position="186"/>
        <end position="320"/>
    </location>
</feature>
<dbReference type="STRING" id="1449351.RISW2_06660"/>
<sequence length="360" mass="38513">MTFERRLLKALCPMHVQLDRAGRILDAGPTLRKLVAPAPWEGRAFLDLFEVVRPRRVHDFAALQGAGDRKLHLRFRDPPRTGFIAHLLPDRGGGAVVNLSFGISVGAAVQNHALTSADFPPTDLTVEMLFVLEAKSAAMEASRRLNRRLQAARIAAEEQAFTDTLTGLKNRRAADHVLARTAASGEAFAVLHLDLDHFKQVNDSLGHGAGDRVLQHAAAAIVRHLRAEDTAARIGGDEFLLVLPGVHPAPHLLAVAQRLIADLEQPVLYDRQPCHVSASIGIAWHAGGDPVDPEAMIARADVALYAAKRAGRGRAALDPEGAADIVSGTPPDLAIRASGARIAPPPIFPPEGLDPRAAPS</sequence>